<dbReference type="InterPro" id="IPR023393">
    <property type="entry name" value="START-like_dom_sf"/>
</dbReference>
<gene>
    <name evidence="2" type="ORF">PXEA_LOCUS6450</name>
</gene>
<reference evidence="2" key="1">
    <citation type="submission" date="2018-11" db="EMBL/GenBank/DDBJ databases">
        <authorList>
            <consortium name="Pathogen Informatics"/>
        </authorList>
    </citation>
    <scope>NUCLEOTIDE SEQUENCE</scope>
</reference>
<dbReference type="EMBL" id="CAAALY010016529">
    <property type="protein sequence ID" value="VEL13010.1"/>
    <property type="molecule type" value="Genomic_DNA"/>
</dbReference>
<name>A0A448WJ58_9PLAT</name>
<evidence type="ECO:0000313" key="3">
    <source>
        <dbReference type="Proteomes" id="UP000784294"/>
    </source>
</evidence>
<feature type="domain" description="START" evidence="1">
    <location>
        <begin position="20"/>
        <end position="196"/>
    </location>
</feature>
<comment type="caution">
    <text evidence="2">The sequence shown here is derived from an EMBL/GenBank/DDBJ whole genome shotgun (WGS) entry which is preliminary data.</text>
</comment>
<dbReference type="AlphaFoldDB" id="A0A448WJ58"/>
<dbReference type="SUPFAM" id="SSF55961">
    <property type="entry name" value="Bet v1-like"/>
    <property type="match status" value="1"/>
</dbReference>
<dbReference type="PROSITE" id="PS50848">
    <property type="entry name" value="START"/>
    <property type="match status" value="1"/>
</dbReference>
<accession>A0A448WJ58</accession>
<dbReference type="InterPro" id="IPR051213">
    <property type="entry name" value="START_lipid_transfer"/>
</dbReference>
<dbReference type="InterPro" id="IPR002913">
    <property type="entry name" value="START_lipid-bd_dom"/>
</dbReference>
<dbReference type="Proteomes" id="UP000784294">
    <property type="component" value="Unassembled WGS sequence"/>
</dbReference>
<dbReference type="GO" id="GO:0005737">
    <property type="term" value="C:cytoplasm"/>
    <property type="evidence" value="ECO:0007669"/>
    <property type="project" value="UniProtKB-ARBA"/>
</dbReference>
<proteinExistence type="predicted"/>
<sequence length="196" mass="22632">MQFYKVGEVRPPLLSDFEYFTQLVNSEDGGWKQHYNKHHTVVSSRCQNNSEIKLIRLKCVLSDVSASVLYDVIHDPKYRSDWDKIMIEGYSIGQVSPDSDIGYYSLKAPLAFANRDYVTQRAWVAAQDVYIIFNHSVFHKDIPPKKSFVRGISYITGYFIRAIDSSSCEMIYITQNDPRGDNLSYFTELLSNLFIV</sequence>
<keyword evidence="3" id="KW-1185">Reference proteome</keyword>
<dbReference type="GO" id="GO:0008289">
    <property type="term" value="F:lipid binding"/>
    <property type="evidence" value="ECO:0007669"/>
    <property type="project" value="InterPro"/>
</dbReference>
<dbReference type="Gene3D" id="3.30.530.20">
    <property type="match status" value="1"/>
</dbReference>
<dbReference type="PANTHER" id="PTHR19308">
    <property type="entry name" value="PHOSPHATIDYLCHOLINE TRANSFER PROTEIN"/>
    <property type="match status" value="1"/>
</dbReference>
<protein>
    <recommendedName>
        <fullName evidence="1">START domain-containing protein</fullName>
    </recommendedName>
</protein>
<dbReference type="PANTHER" id="PTHR19308:SF14">
    <property type="entry name" value="START DOMAIN-CONTAINING PROTEIN"/>
    <property type="match status" value="1"/>
</dbReference>
<evidence type="ECO:0000259" key="1">
    <source>
        <dbReference type="PROSITE" id="PS50848"/>
    </source>
</evidence>
<dbReference type="OrthoDB" id="5403181at2759"/>
<organism evidence="2 3">
    <name type="scientific">Protopolystoma xenopodis</name>
    <dbReference type="NCBI Taxonomy" id="117903"/>
    <lineage>
        <taxon>Eukaryota</taxon>
        <taxon>Metazoa</taxon>
        <taxon>Spiralia</taxon>
        <taxon>Lophotrochozoa</taxon>
        <taxon>Platyhelminthes</taxon>
        <taxon>Monogenea</taxon>
        <taxon>Polyopisthocotylea</taxon>
        <taxon>Polystomatidea</taxon>
        <taxon>Polystomatidae</taxon>
        <taxon>Protopolystoma</taxon>
    </lineage>
</organism>
<dbReference type="SMART" id="SM00234">
    <property type="entry name" value="START"/>
    <property type="match status" value="1"/>
</dbReference>
<evidence type="ECO:0000313" key="2">
    <source>
        <dbReference type="EMBL" id="VEL13010.1"/>
    </source>
</evidence>
<dbReference type="Pfam" id="PF01852">
    <property type="entry name" value="START"/>
    <property type="match status" value="1"/>
</dbReference>